<accession>A0ABM9AZ70</accession>
<dbReference type="Pfam" id="PF16586">
    <property type="entry name" value="DUF5060"/>
    <property type="match status" value="1"/>
</dbReference>
<sequence>MRFLPLLLCLALTTCRTPIEVLLPEVAKWQKMTLSFPGPSTSEQASVNPFTDYRLDVTFTNGTYSVTVPAFYAADGRAAYTGATQGSTWQVRFRPDREGEWSYTGELVRGKNAYLGADAGAENVLERYTGGFYAGPARAGETGRLIRDHPRYLRWAESGDYFLKTGVDSPENLLGYADFDGTYRHSDDFREGESRADSLHTYTAHLTDHRTGDPAWNGKGKGLIGGISYLQSAGVNSIYFLTMNINGDGKDVWPYTSHDDFSRFDVSKLDQWEIVFDHADSLGMMLHFVLNETENETLLDGGDTGPQRRLYFRELVARFGHHRAVTWNLGEENGPNDWSDTAQDTDQQRAVVEWFADHDPFHNYVVLHTHPGEEALAEIYRPLLGEADLDGLSLQLGNPYHANAVTADWLARSSRAGAPWIITLDETGPWWRGLDPDAAMPNNQDSLRSLALWGNLLAGGAGVEWYFGARSPHNDLNLEDWRSRDRAYHWSAHARTFFETHLPYWDMQGHNELSQGEQQYCFAKPGEVYVVLTPFGQPATLDLRGAEGEFSVRWYSPAQGGELVDKGERVRASDGRVRLVPPGEGDWVALVELRTTSAAAD</sequence>
<dbReference type="Gene3D" id="2.60.40.10">
    <property type="entry name" value="Immunoglobulins"/>
    <property type="match status" value="1"/>
</dbReference>
<name>A0ABM9AZ70_9BACT</name>
<protein>
    <recommendedName>
        <fullName evidence="1">DUF5060 domain-containing protein</fullName>
    </recommendedName>
</protein>
<dbReference type="RefSeq" id="WP_238749689.1">
    <property type="nucleotide sequence ID" value="NZ_CAKLPZ010000001.1"/>
</dbReference>
<evidence type="ECO:0000259" key="1">
    <source>
        <dbReference type="Pfam" id="PF16586"/>
    </source>
</evidence>
<organism evidence="2 3">
    <name type="scientific">Neolewinella maritima</name>
    <dbReference type="NCBI Taxonomy" id="1383882"/>
    <lineage>
        <taxon>Bacteria</taxon>
        <taxon>Pseudomonadati</taxon>
        <taxon>Bacteroidota</taxon>
        <taxon>Saprospiria</taxon>
        <taxon>Saprospirales</taxon>
        <taxon>Lewinellaceae</taxon>
        <taxon>Neolewinella</taxon>
    </lineage>
</organism>
<proteinExistence type="predicted"/>
<dbReference type="InterPro" id="IPR032260">
    <property type="entry name" value="DUF5060"/>
</dbReference>
<dbReference type="Gene3D" id="3.20.20.80">
    <property type="entry name" value="Glycosidases"/>
    <property type="match status" value="1"/>
</dbReference>
<evidence type="ECO:0000313" key="2">
    <source>
        <dbReference type="EMBL" id="CAH0999509.1"/>
    </source>
</evidence>
<evidence type="ECO:0000313" key="3">
    <source>
        <dbReference type="Proteomes" id="UP000837803"/>
    </source>
</evidence>
<dbReference type="InterPro" id="IPR013783">
    <property type="entry name" value="Ig-like_fold"/>
</dbReference>
<reference evidence="2" key="1">
    <citation type="submission" date="2021-12" db="EMBL/GenBank/DDBJ databases">
        <authorList>
            <person name="Rodrigo-Torres L."/>
            <person name="Arahal R. D."/>
            <person name="Lucena T."/>
        </authorList>
    </citation>
    <scope>NUCLEOTIDE SEQUENCE</scope>
    <source>
        <strain evidence="2">CECT 8419</strain>
    </source>
</reference>
<keyword evidence="3" id="KW-1185">Reference proteome</keyword>
<dbReference type="Proteomes" id="UP000837803">
    <property type="component" value="Unassembled WGS sequence"/>
</dbReference>
<gene>
    <name evidence="2" type="ORF">LEM8419_00809</name>
</gene>
<comment type="caution">
    <text evidence="2">The sequence shown here is derived from an EMBL/GenBank/DDBJ whole genome shotgun (WGS) entry which is preliminary data.</text>
</comment>
<dbReference type="EMBL" id="CAKLPZ010000001">
    <property type="protein sequence ID" value="CAH0999509.1"/>
    <property type="molecule type" value="Genomic_DNA"/>
</dbReference>
<feature type="domain" description="DUF5060" evidence="1">
    <location>
        <begin position="25"/>
        <end position="104"/>
    </location>
</feature>